<dbReference type="GO" id="GO:0005524">
    <property type="term" value="F:ATP binding"/>
    <property type="evidence" value="ECO:0007669"/>
    <property type="project" value="UniProtKB-KW"/>
</dbReference>
<sequence length="1392" mass="152795">MNCSIAIDRAFGPSVPQCRRTFDFTLLFEETIFSIAPSALFLLIVILRLSVLWKRPSRVQGGNLYKLKLVTSALYASLQFCVLVEYCTVGLAKTKASIPSATLAFLASILLCIASVLEHTKSSASSFLLSFYLFTTILLDTVRIRTLWQIGELTALCLTFVAAFVAKLVLLVLESWSKRRYLDKADSEVAGEELASFLSRSLFLWLNPLLVKGSSNFLTPPDLSPVDSALSSARLAKLFEGVNYTHYDLAPKYKLLLAAMKSLGWSAARPVLPRLLLTGFTFAQPFLVSSILDYLQNSTARPKNDGYGLLGACFLVYVGIAVLSGWYWQQTNRLTTMMRGVLISSIFSKTLKLSTDADSESRAMTLMIADVEASLIETALATWLLERQVGLASLSMIALVLGLTLKLSKMAGPRQQAWFAAMQTRIKPTSQMLSSFKAVKMLGADERIRALIQSLRYMEIKAARPFRNLLVQRVVLSYITLILSPVLVFGTFIAVSKRGGSEFDISRLFTSLILISLLATPLIYLFQMIPGMGAAMGCLERIQKYLDIEERPDFREVQPSTRQSPSNGSDDEKAGGGSRCEGGKAMISIIGASYSWTTTSRPVLKNVSLSIHRGEHIAVTGQVGSGKSLFLNAILGEAVQPEGSTTISTAEISYEDCGINGIKTVLRSAECDVAWLKSVTWACALEDVKGLKEYAEGSIGTGGMILSGGQKQRLALARAIYSRKPILLLDDPFSALDKTTRNLISVRLFGSGGLLRRLGTTVIYTTHDGMYSTKSLYLDRPLTVVLEQFKGSADRVLEVDAEGSLTELPHQRSNLLDLMEISSVLKALPESKEKVLETVTVKKASDSETNRTKLLIQDRTVYKTYFKSVGSLHSGLFLAGGVLFAFTLKFPDLWVQWWSETSYGPGSRSLNYWIEVYALLQLLPILSLGSLLNRFNQDLMLIDTQLPLSILNTNSSLFTALMKIILITISVIYLLAVLPPLFLVLLLIQNFYLRTSKQLRHLDLESKAALHTKFLETYSGLTTIRAFNWGEKLNAEFLDLLDRSQEPFYLLPSVQSWLQLVLNLIVAGITILVLGVAISIERKVKPAAIGVAFLNATTLGETLTQFIVSWTSLETSLGAIARISSFVKTTPREKEPAIPEDNVWASYDSNLASDEGEGETMFCLKDINLSISPGEKVAVCGRTGSGKSSLVLALLSMLSLSSGSILIDGVDISHISLSTLRLRLNTVPQDVFALAKTNREELDSRGGVSDNEIIYVLERCGIWEKVLEEGGLDGRAETAKFSAGEAQLYCFARAVLKSETVGGGVVVIDEATSSVDEATEKKIHNLTVEMLRGKSVVSVLHRLETAVKYDKILVLDEGRVLDFGTPEEVISRCELFSAFRGKEDGGGDTINT</sequence>
<dbReference type="STRING" id="1095630.A0A2J6TN14"/>
<dbReference type="Gene3D" id="1.20.1560.10">
    <property type="entry name" value="ABC transporter type 1, transmembrane domain"/>
    <property type="match status" value="2"/>
</dbReference>
<feature type="domain" description="ABC transporter" evidence="13">
    <location>
        <begin position="587"/>
        <end position="821"/>
    </location>
</feature>
<dbReference type="InterPro" id="IPR003593">
    <property type="entry name" value="AAA+_ATPase"/>
</dbReference>
<dbReference type="GO" id="GO:0016887">
    <property type="term" value="F:ATP hydrolysis activity"/>
    <property type="evidence" value="ECO:0007669"/>
    <property type="project" value="InterPro"/>
</dbReference>
<dbReference type="FunFam" id="3.40.50.300:FF:002145">
    <property type="entry name" value="ABC transporter (MsbA subfamily)"/>
    <property type="match status" value="1"/>
</dbReference>
<comment type="similarity">
    <text evidence="2">Belongs to the ABC transporter superfamily. ABCC family. Conjugate transporter (TC 3.A.1.208) subfamily.</text>
</comment>
<feature type="domain" description="ABC transmembrane type-1" evidence="14">
    <location>
        <begin position="927"/>
        <end position="1115"/>
    </location>
</feature>
<evidence type="ECO:0000313" key="16">
    <source>
        <dbReference type="Proteomes" id="UP000235371"/>
    </source>
</evidence>
<proteinExistence type="inferred from homology"/>
<dbReference type="CDD" id="cd18579">
    <property type="entry name" value="ABC_6TM_ABCC_D1"/>
    <property type="match status" value="1"/>
</dbReference>
<comment type="subcellular location">
    <subcellularLocation>
        <location evidence="1">Cell membrane</location>
        <topology evidence="1">Multi-pass membrane protein</topology>
    </subcellularLocation>
</comment>
<evidence type="ECO:0000256" key="1">
    <source>
        <dbReference type="ARBA" id="ARBA00004651"/>
    </source>
</evidence>
<dbReference type="GO" id="GO:0140359">
    <property type="term" value="F:ABC-type transporter activity"/>
    <property type="evidence" value="ECO:0007669"/>
    <property type="project" value="InterPro"/>
</dbReference>
<dbReference type="OrthoDB" id="6500128at2759"/>
<name>A0A2J6TN14_9HELO</name>
<keyword evidence="6" id="KW-0547">Nucleotide-binding</keyword>
<dbReference type="GO" id="GO:0005886">
    <property type="term" value="C:plasma membrane"/>
    <property type="evidence" value="ECO:0007669"/>
    <property type="project" value="UniProtKB-SubCell"/>
</dbReference>
<keyword evidence="10" id="KW-0325">Glycoprotein</keyword>
<dbReference type="InterPro" id="IPR011527">
    <property type="entry name" value="ABC1_TM_dom"/>
</dbReference>
<dbReference type="Gene3D" id="3.40.50.300">
    <property type="entry name" value="P-loop containing nucleotide triphosphate hydrolases"/>
    <property type="match status" value="2"/>
</dbReference>
<feature type="transmembrane region" description="Helical" evidence="12">
    <location>
        <begin position="869"/>
        <end position="890"/>
    </location>
</feature>
<reference evidence="15 16" key="1">
    <citation type="submission" date="2016-04" db="EMBL/GenBank/DDBJ databases">
        <title>A degradative enzymes factory behind the ericoid mycorrhizal symbiosis.</title>
        <authorList>
            <consortium name="DOE Joint Genome Institute"/>
            <person name="Martino E."/>
            <person name="Morin E."/>
            <person name="Grelet G."/>
            <person name="Kuo A."/>
            <person name="Kohler A."/>
            <person name="Daghino S."/>
            <person name="Barry K."/>
            <person name="Choi C."/>
            <person name="Cichocki N."/>
            <person name="Clum A."/>
            <person name="Copeland A."/>
            <person name="Hainaut M."/>
            <person name="Haridas S."/>
            <person name="Labutti K."/>
            <person name="Lindquist E."/>
            <person name="Lipzen A."/>
            <person name="Khouja H.-R."/>
            <person name="Murat C."/>
            <person name="Ohm R."/>
            <person name="Olson A."/>
            <person name="Spatafora J."/>
            <person name="Veneault-Fourrey C."/>
            <person name="Henrissat B."/>
            <person name="Grigoriev I."/>
            <person name="Martin F."/>
            <person name="Perotto S."/>
        </authorList>
    </citation>
    <scope>NUCLEOTIDE SEQUENCE [LARGE SCALE GENOMIC DNA]</scope>
    <source>
        <strain evidence="15 16">E</strain>
    </source>
</reference>
<feature type="region of interest" description="Disordered" evidence="11">
    <location>
        <begin position="555"/>
        <end position="579"/>
    </location>
</feature>
<accession>A0A2J6TN14</accession>
<evidence type="ECO:0000256" key="7">
    <source>
        <dbReference type="ARBA" id="ARBA00022840"/>
    </source>
</evidence>
<dbReference type="PANTHER" id="PTHR24223:SF399">
    <property type="entry name" value="ABC TRANSPORTER ATNG"/>
    <property type="match status" value="1"/>
</dbReference>
<feature type="transmembrane region" description="Helical" evidence="12">
    <location>
        <begin position="32"/>
        <end position="53"/>
    </location>
</feature>
<evidence type="ECO:0000256" key="8">
    <source>
        <dbReference type="ARBA" id="ARBA00022989"/>
    </source>
</evidence>
<dbReference type="InterPro" id="IPR017871">
    <property type="entry name" value="ABC_transporter-like_CS"/>
</dbReference>
<feature type="domain" description="ABC transporter" evidence="13">
    <location>
        <begin position="1138"/>
        <end position="1382"/>
    </location>
</feature>
<dbReference type="InterPro" id="IPR003439">
    <property type="entry name" value="ABC_transporter-like_ATP-bd"/>
</dbReference>
<evidence type="ECO:0000256" key="3">
    <source>
        <dbReference type="ARBA" id="ARBA00022448"/>
    </source>
</evidence>
<protein>
    <submittedName>
        <fullName evidence="15">P-loop containing nucleoside triphosphate hydrolase protein</fullName>
    </submittedName>
</protein>
<gene>
    <name evidence="15" type="ORF">K444DRAFT_650819</name>
</gene>
<keyword evidence="4" id="KW-1003">Cell membrane</keyword>
<dbReference type="CDD" id="cd18580">
    <property type="entry name" value="ABC_6TM_ABCC_D2"/>
    <property type="match status" value="1"/>
</dbReference>
<evidence type="ECO:0000256" key="12">
    <source>
        <dbReference type="SAM" id="Phobius"/>
    </source>
</evidence>
<feature type="transmembrane region" description="Helical" evidence="12">
    <location>
        <begin position="910"/>
        <end position="932"/>
    </location>
</feature>
<feature type="transmembrane region" description="Helical" evidence="12">
    <location>
        <begin position="153"/>
        <end position="173"/>
    </location>
</feature>
<dbReference type="PROSITE" id="PS50893">
    <property type="entry name" value="ABC_TRANSPORTER_2"/>
    <property type="match status" value="2"/>
</dbReference>
<dbReference type="SUPFAM" id="SSF52540">
    <property type="entry name" value="P-loop containing nucleoside triphosphate hydrolases"/>
    <property type="match status" value="2"/>
</dbReference>
<feature type="transmembrane region" description="Helical" evidence="12">
    <location>
        <begin position="98"/>
        <end position="117"/>
    </location>
</feature>
<organism evidence="15 16">
    <name type="scientific">Hyaloscypha bicolor E</name>
    <dbReference type="NCBI Taxonomy" id="1095630"/>
    <lineage>
        <taxon>Eukaryota</taxon>
        <taxon>Fungi</taxon>
        <taxon>Dikarya</taxon>
        <taxon>Ascomycota</taxon>
        <taxon>Pezizomycotina</taxon>
        <taxon>Leotiomycetes</taxon>
        <taxon>Helotiales</taxon>
        <taxon>Hyaloscyphaceae</taxon>
        <taxon>Hyaloscypha</taxon>
        <taxon>Hyaloscypha bicolor</taxon>
    </lineage>
</organism>
<dbReference type="PROSITE" id="PS50929">
    <property type="entry name" value="ABC_TM1F"/>
    <property type="match status" value="2"/>
</dbReference>
<feature type="transmembrane region" description="Helical" evidence="12">
    <location>
        <begin position="508"/>
        <end position="526"/>
    </location>
</feature>
<dbReference type="InParanoid" id="A0A2J6TN14"/>
<keyword evidence="3" id="KW-0813">Transport</keyword>
<keyword evidence="8 12" id="KW-1133">Transmembrane helix</keyword>
<dbReference type="InterPro" id="IPR036640">
    <property type="entry name" value="ABC1_TM_sf"/>
</dbReference>
<feature type="transmembrane region" description="Helical" evidence="12">
    <location>
        <begin position="275"/>
        <end position="295"/>
    </location>
</feature>
<evidence type="ECO:0000256" key="11">
    <source>
        <dbReference type="SAM" id="MobiDB-lite"/>
    </source>
</evidence>
<dbReference type="Pfam" id="PF00005">
    <property type="entry name" value="ABC_tran"/>
    <property type="match status" value="2"/>
</dbReference>
<dbReference type="EMBL" id="KZ613765">
    <property type="protein sequence ID" value="PMD64392.1"/>
    <property type="molecule type" value="Genomic_DNA"/>
</dbReference>
<feature type="transmembrane region" description="Helical" evidence="12">
    <location>
        <begin position="129"/>
        <end position="147"/>
    </location>
</feature>
<dbReference type="GeneID" id="36593739"/>
<dbReference type="InterPro" id="IPR044726">
    <property type="entry name" value="ABCC_6TM_D2"/>
</dbReference>
<feature type="transmembrane region" description="Helical" evidence="12">
    <location>
        <begin position="73"/>
        <end position="92"/>
    </location>
</feature>
<dbReference type="SMART" id="SM00382">
    <property type="entry name" value="AAA"/>
    <property type="match status" value="2"/>
</dbReference>
<evidence type="ECO:0000256" key="2">
    <source>
        <dbReference type="ARBA" id="ARBA00009726"/>
    </source>
</evidence>
<dbReference type="FunFam" id="1.20.1560.10:FF:000055">
    <property type="entry name" value="ABC multidrug transporter (Eurofung)"/>
    <property type="match status" value="1"/>
</dbReference>
<dbReference type="Proteomes" id="UP000235371">
    <property type="component" value="Unassembled WGS sequence"/>
</dbReference>
<evidence type="ECO:0000256" key="9">
    <source>
        <dbReference type="ARBA" id="ARBA00023136"/>
    </source>
</evidence>
<dbReference type="SUPFAM" id="SSF90123">
    <property type="entry name" value="ABC transporter transmembrane region"/>
    <property type="match status" value="2"/>
</dbReference>
<dbReference type="RefSeq" id="XP_024741296.1">
    <property type="nucleotide sequence ID" value="XM_024885662.1"/>
</dbReference>
<keyword evidence="15" id="KW-0378">Hydrolase</keyword>
<keyword evidence="5 12" id="KW-0812">Transmembrane</keyword>
<feature type="compositionally biased region" description="Polar residues" evidence="11">
    <location>
        <begin position="558"/>
        <end position="568"/>
    </location>
</feature>
<feature type="transmembrane region" description="Helical" evidence="12">
    <location>
        <begin position="307"/>
        <end position="328"/>
    </location>
</feature>
<dbReference type="PANTHER" id="PTHR24223">
    <property type="entry name" value="ATP-BINDING CASSETTE SUB-FAMILY C"/>
    <property type="match status" value="1"/>
</dbReference>
<feature type="transmembrane region" description="Helical" evidence="12">
    <location>
        <begin position="964"/>
        <end position="988"/>
    </location>
</feature>
<evidence type="ECO:0000256" key="10">
    <source>
        <dbReference type="ARBA" id="ARBA00023180"/>
    </source>
</evidence>
<dbReference type="Pfam" id="PF00664">
    <property type="entry name" value="ABC_membrane"/>
    <property type="match status" value="1"/>
</dbReference>
<dbReference type="InterPro" id="IPR027417">
    <property type="entry name" value="P-loop_NTPase"/>
</dbReference>
<dbReference type="PROSITE" id="PS00211">
    <property type="entry name" value="ABC_TRANSPORTER_1"/>
    <property type="match status" value="2"/>
</dbReference>
<evidence type="ECO:0000313" key="15">
    <source>
        <dbReference type="EMBL" id="PMD64392.1"/>
    </source>
</evidence>
<keyword evidence="9 12" id="KW-0472">Membrane</keyword>
<feature type="transmembrane region" description="Helical" evidence="12">
    <location>
        <begin position="1057"/>
        <end position="1080"/>
    </location>
</feature>
<evidence type="ECO:0000256" key="4">
    <source>
        <dbReference type="ARBA" id="ARBA00022475"/>
    </source>
</evidence>
<feature type="domain" description="ABC transmembrane type-1" evidence="14">
    <location>
        <begin position="275"/>
        <end position="534"/>
    </location>
</feature>
<feature type="transmembrane region" description="Helical" evidence="12">
    <location>
        <begin position="474"/>
        <end position="496"/>
    </location>
</feature>
<evidence type="ECO:0000259" key="13">
    <source>
        <dbReference type="PROSITE" id="PS50893"/>
    </source>
</evidence>
<keyword evidence="7" id="KW-0067">ATP-binding</keyword>
<evidence type="ECO:0000259" key="14">
    <source>
        <dbReference type="PROSITE" id="PS50929"/>
    </source>
</evidence>
<evidence type="ECO:0000256" key="5">
    <source>
        <dbReference type="ARBA" id="ARBA00022692"/>
    </source>
</evidence>
<keyword evidence="16" id="KW-1185">Reference proteome</keyword>
<dbReference type="InterPro" id="IPR044746">
    <property type="entry name" value="ABCC_6TM_D1"/>
</dbReference>
<dbReference type="InterPro" id="IPR050173">
    <property type="entry name" value="ABC_transporter_C-like"/>
</dbReference>
<evidence type="ECO:0000256" key="6">
    <source>
        <dbReference type="ARBA" id="ARBA00022741"/>
    </source>
</evidence>